<evidence type="ECO:0000256" key="7">
    <source>
        <dbReference type="ARBA" id="ARBA00023136"/>
    </source>
</evidence>
<dbReference type="InterPro" id="IPR007387">
    <property type="entry name" value="TRAP_DctQ"/>
</dbReference>
<name>A0A845MH50_9PROT</name>
<accession>A0A845MH50</accession>
<keyword evidence="5 9" id="KW-0812">Transmembrane</keyword>
<comment type="subcellular location">
    <subcellularLocation>
        <location evidence="1 9">Cell inner membrane</location>
        <topology evidence="1 9">Multi-pass membrane protein</topology>
    </subcellularLocation>
</comment>
<feature type="transmembrane region" description="Helical" evidence="9">
    <location>
        <begin position="133"/>
        <end position="158"/>
    </location>
</feature>
<dbReference type="Pfam" id="PF04290">
    <property type="entry name" value="DctQ"/>
    <property type="match status" value="1"/>
</dbReference>
<comment type="function">
    <text evidence="9">Part of the tripartite ATP-independent periplasmic (TRAP) transport system.</text>
</comment>
<dbReference type="PANTHER" id="PTHR35011">
    <property type="entry name" value="2,3-DIKETO-L-GULONATE TRAP TRANSPORTER SMALL PERMEASE PROTEIN YIAM"/>
    <property type="match status" value="1"/>
</dbReference>
<dbReference type="Proteomes" id="UP000445696">
    <property type="component" value="Unassembled WGS sequence"/>
</dbReference>
<evidence type="ECO:0000256" key="6">
    <source>
        <dbReference type="ARBA" id="ARBA00022989"/>
    </source>
</evidence>
<protein>
    <recommendedName>
        <fullName evidence="9">TRAP transporter small permease protein</fullName>
    </recommendedName>
</protein>
<keyword evidence="3" id="KW-1003">Cell membrane</keyword>
<evidence type="ECO:0000256" key="3">
    <source>
        <dbReference type="ARBA" id="ARBA00022475"/>
    </source>
</evidence>
<evidence type="ECO:0000256" key="5">
    <source>
        <dbReference type="ARBA" id="ARBA00022692"/>
    </source>
</evidence>
<keyword evidence="12" id="KW-1185">Reference proteome</keyword>
<dbReference type="RefSeq" id="WP_161339133.1">
    <property type="nucleotide sequence ID" value="NZ_JBHSDG010000004.1"/>
</dbReference>
<dbReference type="InterPro" id="IPR055348">
    <property type="entry name" value="DctQ"/>
</dbReference>
<dbReference type="EMBL" id="WTVA01000004">
    <property type="protein sequence ID" value="MZR22666.1"/>
    <property type="molecule type" value="Genomic_DNA"/>
</dbReference>
<evidence type="ECO:0000256" key="9">
    <source>
        <dbReference type="RuleBase" id="RU369079"/>
    </source>
</evidence>
<keyword evidence="4 9" id="KW-0997">Cell inner membrane</keyword>
<keyword evidence="7 9" id="KW-0472">Membrane</keyword>
<evidence type="ECO:0000313" key="11">
    <source>
        <dbReference type="EMBL" id="MZR22666.1"/>
    </source>
</evidence>
<keyword evidence="6 9" id="KW-1133">Transmembrane helix</keyword>
<keyword evidence="2 9" id="KW-0813">Transport</keyword>
<comment type="similarity">
    <text evidence="8 9">Belongs to the TRAP transporter small permease family.</text>
</comment>
<dbReference type="AlphaFoldDB" id="A0A845MH50"/>
<evidence type="ECO:0000256" key="8">
    <source>
        <dbReference type="ARBA" id="ARBA00038436"/>
    </source>
</evidence>
<comment type="subunit">
    <text evidence="9">The complex comprises the extracytoplasmic solute receptor protein and the two transmembrane proteins.</text>
</comment>
<feature type="transmembrane region" description="Helical" evidence="9">
    <location>
        <begin position="21"/>
        <end position="41"/>
    </location>
</feature>
<comment type="caution">
    <text evidence="11">The sequence shown here is derived from an EMBL/GenBank/DDBJ whole genome shotgun (WGS) entry which is preliminary data.</text>
</comment>
<organism evidence="11 12">
    <name type="scientific">Sneathiella chungangensis</name>
    <dbReference type="NCBI Taxonomy" id="1418234"/>
    <lineage>
        <taxon>Bacteria</taxon>
        <taxon>Pseudomonadati</taxon>
        <taxon>Pseudomonadota</taxon>
        <taxon>Alphaproteobacteria</taxon>
        <taxon>Sneathiellales</taxon>
        <taxon>Sneathiellaceae</taxon>
        <taxon>Sneathiella</taxon>
    </lineage>
</organism>
<dbReference type="GO" id="GO:0022857">
    <property type="term" value="F:transmembrane transporter activity"/>
    <property type="evidence" value="ECO:0007669"/>
    <property type="project" value="UniProtKB-UniRule"/>
</dbReference>
<feature type="domain" description="Tripartite ATP-independent periplasmic transporters DctQ component" evidence="10">
    <location>
        <begin position="29"/>
        <end position="158"/>
    </location>
</feature>
<reference evidence="11 12" key="1">
    <citation type="journal article" date="2014" name="Int. J. Syst. Evol. Microbiol.">
        <title>Sneathiella chungangensis sp. nov., isolated from a marine sand, and emended description of the genus Sneathiella.</title>
        <authorList>
            <person name="Siamphan C."/>
            <person name="Kim H."/>
            <person name="Lee J.S."/>
            <person name="Kim W."/>
        </authorList>
    </citation>
    <scope>NUCLEOTIDE SEQUENCE [LARGE SCALE GENOMIC DNA]</scope>
    <source>
        <strain evidence="11 12">KCTC 32476</strain>
    </source>
</reference>
<dbReference type="OrthoDB" id="2877624at2"/>
<dbReference type="GO" id="GO:0005886">
    <property type="term" value="C:plasma membrane"/>
    <property type="evidence" value="ECO:0007669"/>
    <property type="project" value="UniProtKB-SubCell"/>
</dbReference>
<feature type="transmembrane region" description="Helical" evidence="9">
    <location>
        <begin position="53"/>
        <end position="71"/>
    </location>
</feature>
<gene>
    <name evidence="11" type="ORF">GQF03_10005</name>
</gene>
<evidence type="ECO:0000256" key="1">
    <source>
        <dbReference type="ARBA" id="ARBA00004429"/>
    </source>
</evidence>
<evidence type="ECO:0000259" key="10">
    <source>
        <dbReference type="Pfam" id="PF04290"/>
    </source>
</evidence>
<sequence length="172" mass="19227">MTMAARIVRMASNIDRYAFQICGVCIFMIMVVGAADVVLGNTIGYRPPGTVDVSQSLFVVSIFLALPHVVLRQEHIKVDLFINILPVSVQRLCEWSATLISCAVYAAMAYAMWDLFAASWEVKEQSLSIFTFPIYPVKFAATLGLFVAALICLCRFLCWHCEKFDRSAGSRR</sequence>
<feature type="transmembrane region" description="Helical" evidence="9">
    <location>
        <begin position="92"/>
        <end position="113"/>
    </location>
</feature>
<evidence type="ECO:0000313" key="12">
    <source>
        <dbReference type="Proteomes" id="UP000445696"/>
    </source>
</evidence>
<evidence type="ECO:0000256" key="2">
    <source>
        <dbReference type="ARBA" id="ARBA00022448"/>
    </source>
</evidence>
<proteinExistence type="inferred from homology"/>
<evidence type="ECO:0000256" key="4">
    <source>
        <dbReference type="ARBA" id="ARBA00022519"/>
    </source>
</evidence>